<protein>
    <submittedName>
        <fullName evidence="1">Uncharacterized protein</fullName>
    </submittedName>
</protein>
<dbReference type="EMBL" id="JRWG01000001">
    <property type="protein sequence ID" value="KXO01267.1"/>
    <property type="molecule type" value="Genomic_DNA"/>
</dbReference>
<reference evidence="2" key="1">
    <citation type="submission" date="2014-10" db="EMBL/GenBank/DDBJ databases">
        <title>Genome sequencing of Vitellibacter sp. D-24.</title>
        <authorList>
            <person name="Thevarajoo S."/>
            <person name="Selvaratnam C."/>
            <person name="Goh K.M."/>
            <person name="Chong C.S."/>
        </authorList>
    </citation>
    <scope>NUCLEOTIDE SEQUENCE [LARGE SCALE GENOMIC DNA]</scope>
    <source>
        <strain evidence="2">D-24</strain>
    </source>
</reference>
<dbReference type="Proteomes" id="UP000070138">
    <property type="component" value="Unassembled WGS sequence"/>
</dbReference>
<evidence type="ECO:0000313" key="1">
    <source>
        <dbReference type="EMBL" id="KXO01267.1"/>
    </source>
</evidence>
<accession>A0A137RM65</accession>
<evidence type="ECO:0000313" key="2">
    <source>
        <dbReference type="Proteomes" id="UP000070138"/>
    </source>
</evidence>
<dbReference type="AlphaFoldDB" id="A0A137RM65"/>
<keyword evidence="2" id="KW-1185">Reference proteome</keyword>
<reference evidence="1 2" key="2">
    <citation type="journal article" date="2016" name="Int. J. Syst. Evol. Microbiol.">
        <title>Vitellibacter aquimaris sp. nov., a marine bacterium isolated from seawater.</title>
        <authorList>
            <person name="Thevarajoo S."/>
            <person name="Selvaratnam C."/>
            <person name="Goh K.M."/>
            <person name="Hong K.W."/>
            <person name="Chan X.Y."/>
            <person name="Chan K.G."/>
            <person name="Chong C.S."/>
        </authorList>
    </citation>
    <scope>NUCLEOTIDE SEQUENCE [LARGE SCALE GENOMIC DNA]</scope>
    <source>
        <strain evidence="1 2">D-24</strain>
    </source>
</reference>
<proteinExistence type="predicted"/>
<sequence>MDGWIVEFLDSWIFAWLDTWKSKLNIVLATKTVNWGNYWDGIKKPGQYTPAVGYLKHYWH</sequence>
<organism evidence="1 2">
    <name type="scientific">Aequorivita aquimaris</name>
    <dbReference type="NCBI Taxonomy" id="1548749"/>
    <lineage>
        <taxon>Bacteria</taxon>
        <taxon>Pseudomonadati</taxon>
        <taxon>Bacteroidota</taxon>
        <taxon>Flavobacteriia</taxon>
        <taxon>Flavobacteriales</taxon>
        <taxon>Flavobacteriaceae</taxon>
        <taxon>Aequorivita</taxon>
    </lineage>
</organism>
<name>A0A137RM65_9FLAO</name>
<gene>
    <name evidence="1" type="ORF">LS48_02035</name>
</gene>
<comment type="caution">
    <text evidence="1">The sequence shown here is derived from an EMBL/GenBank/DDBJ whole genome shotgun (WGS) entry which is preliminary data.</text>
</comment>